<protein>
    <submittedName>
        <fullName evidence="2">Uncharacterized protein</fullName>
    </submittedName>
</protein>
<dbReference type="EMBL" id="AP003279">
    <property type="protein sequence ID" value="BAD81950.1"/>
    <property type="molecule type" value="Genomic_DNA"/>
</dbReference>
<name>Q5N7V1_ORYSJ</name>
<evidence type="ECO:0000313" key="2">
    <source>
        <dbReference type="EMBL" id="BAD81950.1"/>
    </source>
</evidence>
<accession>Q5N7V1</accession>
<feature type="region of interest" description="Disordered" evidence="1">
    <location>
        <begin position="1"/>
        <end position="29"/>
    </location>
</feature>
<feature type="compositionally biased region" description="Basic and acidic residues" evidence="1">
    <location>
        <begin position="1"/>
        <end position="16"/>
    </location>
</feature>
<sequence length="98" mass="10701">MPLEEKSESEKEKEETVPDVAGKATRRGNMELTGQCGQDATVLAGRDRVGAGRRARCPRHDDMGRDVCGMDERGGRGTNHCAVGGRFLGKWKAACLRR</sequence>
<evidence type="ECO:0000256" key="1">
    <source>
        <dbReference type="SAM" id="MobiDB-lite"/>
    </source>
</evidence>
<organism evidence="2">
    <name type="scientific">Oryza sativa subsp. japonica</name>
    <name type="common">Rice</name>
    <dbReference type="NCBI Taxonomy" id="39947"/>
    <lineage>
        <taxon>Eukaryota</taxon>
        <taxon>Viridiplantae</taxon>
        <taxon>Streptophyta</taxon>
        <taxon>Embryophyta</taxon>
        <taxon>Tracheophyta</taxon>
        <taxon>Spermatophyta</taxon>
        <taxon>Magnoliopsida</taxon>
        <taxon>Liliopsida</taxon>
        <taxon>Poales</taxon>
        <taxon>Poaceae</taxon>
        <taxon>BOP clade</taxon>
        <taxon>Oryzoideae</taxon>
        <taxon>Oryzeae</taxon>
        <taxon>Oryzinae</taxon>
        <taxon>Oryza</taxon>
        <taxon>Oryza sativa</taxon>
    </lineage>
</organism>
<gene>
    <name evidence="2" type="ORF">P0529E05.38</name>
</gene>
<dbReference type="AlphaFoldDB" id="Q5N7V1"/>
<dbReference type="Proteomes" id="UP000817658">
    <property type="component" value="Chromosome 1"/>
</dbReference>
<reference evidence="2" key="1">
    <citation type="journal article" date="2002" name="Nature">
        <title>The genome sequence and structure of rice chromosome 1.</title>
        <authorList>
            <person name="Sasaki T."/>
            <person name="Matsumoto T."/>
            <person name="Yamamoto K."/>
            <person name="Sakata K."/>
            <person name="Baba T."/>
            <person name="Katayose Y."/>
            <person name="Wu J."/>
            <person name="Niimura Y."/>
            <person name="Cheng Z."/>
            <person name="Nagamura Y."/>
            <person name="Antonio B.A."/>
            <person name="Kanamori H."/>
            <person name="Hosokawa S."/>
            <person name="Masukawa M."/>
            <person name="Arikawa K."/>
            <person name="Chiden Y."/>
            <person name="Hayashi M."/>
            <person name="Okamoto M."/>
            <person name="Ando T."/>
            <person name="Aoki H."/>
            <person name="Arita K."/>
            <person name="Hamada M."/>
            <person name="Harada C."/>
            <person name="Hijishita S."/>
            <person name="Honda M."/>
            <person name="Ichikawa Y."/>
            <person name="Idonuma A."/>
            <person name="Iijima M."/>
            <person name="Ikeda M."/>
            <person name="Ikeno M."/>
            <person name="Itoh S."/>
            <person name="Itoh T."/>
            <person name="Itoh Y."/>
            <person name="Itoh Y."/>
            <person name="Iwabuchi A."/>
            <person name="Kamiya K."/>
            <person name="Karasawa W."/>
            <person name="Katagiri S."/>
            <person name="Kikuta A."/>
            <person name="Kobayashi N."/>
            <person name="Kono I."/>
            <person name="Machita K."/>
            <person name="Maehara T."/>
            <person name="Mizuno H."/>
            <person name="Mizubayashi T."/>
            <person name="Mukai Y."/>
            <person name="Nagasaki H."/>
            <person name="Nakashima M."/>
            <person name="Nakama Y."/>
            <person name="Nakamichi Y."/>
            <person name="Nakamura M."/>
            <person name="Namiki N."/>
            <person name="Negishi M."/>
            <person name="Ohta I."/>
            <person name="Ono N."/>
            <person name="Saji S."/>
            <person name="Sakai K."/>
            <person name="Shibata M."/>
            <person name="Shimokawa T."/>
            <person name="Shomura A."/>
            <person name="Song J."/>
            <person name="Takazaki Y."/>
            <person name="Terasawa K."/>
            <person name="Tsuji K."/>
            <person name="Waki K."/>
            <person name="Yamagata H."/>
            <person name="Yamane H."/>
            <person name="Yoshiki S."/>
            <person name="Yoshihara R."/>
            <person name="Yukawa K."/>
            <person name="Zhong H."/>
            <person name="Iwama H."/>
            <person name="Endo T."/>
            <person name="Ito H."/>
            <person name="Hahn J.H."/>
            <person name="Kim H.I."/>
            <person name="Eun M.Y."/>
            <person name="Yano M."/>
            <person name="Jiang J."/>
            <person name="Gojobori T."/>
        </authorList>
    </citation>
    <scope>NUCLEOTIDE SEQUENCE</scope>
</reference>
<proteinExistence type="predicted"/>